<dbReference type="PANTHER" id="PTHR43669">
    <property type="entry name" value="5-KETO-D-GLUCONATE 5-REDUCTASE"/>
    <property type="match status" value="1"/>
</dbReference>
<keyword evidence="2" id="KW-0560">Oxidoreductase</keyword>
<dbReference type="PRINTS" id="PR00080">
    <property type="entry name" value="SDRFAMILY"/>
</dbReference>
<sequence>MAMTSSKSVVVTGAGSGIGRAVSLALLARGHRVALAGRRTDRLEETVGMAGPDARDRTVVVTADVTDPRQVESLFDAAVAAHGRVDAVFSNAGSWGSPGSVDEISAEQWREAVDLNVNGTFYCAAEAVRRMKSQTPQGGRVINNASISAHVPRPRSVAYTTTKHAITGLTKSIELDGRGYGVRATQIDIGNAATEMTSGISKGAVQADGSKRAEPTFDAAHVGELVAYVVELPLDVTMPWVTIAAAEMPWIARG</sequence>
<dbReference type="InterPro" id="IPR002347">
    <property type="entry name" value="SDR_fam"/>
</dbReference>
<dbReference type="Gene3D" id="3.40.50.720">
    <property type="entry name" value="NAD(P)-binding Rossmann-like Domain"/>
    <property type="match status" value="1"/>
</dbReference>
<dbReference type="PANTHER" id="PTHR43669:SF12">
    <property type="entry name" value="BLR5618 PROTEIN"/>
    <property type="match status" value="1"/>
</dbReference>
<keyword evidence="5" id="KW-1185">Reference proteome</keyword>
<dbReference type="KEGG" id="eke:EK0264_09005"/>
<comment type="similarity">
    <text evidence="1 3">Belongs to the short-chain dehydrogenases/reductases (SDR) family.</text>
</comment>
<proteinExistence type="inferred from homology"/>
<name>A0A7L4YM97_9ACTN</name>
<dbReference type="OrthoDB" id="658698at2"/>
<evidence type="ECO:0000256" key="1">
    <source>
        <dbReference type="ARBA" id="ARBA00006484"/>
    </source>
</evidence>
<dbReference type="Proteomes" id="UP000463857">
    <property type="component" value="Chromosome"/>
</dbReference>
<dbReference type="PRINTS" id="PR00081">
    <property type="entry name" value="GDHRDH"/>
</dbReference>
<dbReference type="SUPFAM" id="SSF51735">
    <property type="entry name" value="NAD(P)-binding Rossmann-fold domains"/>
    <property type="match status" value="1"/>
</dbReference>
<organism evidence="4 5">
    <name type="scientific">Epidermidibacterium keratini</name>
    <dbReference type="NCBI Taxonomy" id="1891644"/>
    <lineage>
        <taxon>Bacteria</taxon>
        <taxon>Bacillati</taxon>
        <taxon>Actinomycetota</taxon>
        <taxon>Actinomycetes</taxon>
        <taxon>Sporichthyales</taxon>
        <taxon>Sporichthyaceae</taxon>
        <taxon>Epidermidibacterium</taxon>
    </lineage>
</organism>
<evidence type="ECO:0000313" key="4">
    <source>
        <dbReference type="EMBL" id="QHC00405.1"/>
    </source>
</evidence>
<dbReference type="GO" id="GO:0016491">
    <property type="term" value="F:oxidoreductase activity"/>
    <property type="evidence" value="ECO:0007669"/>
    <property type="project" value="UniProtKB-KW"/>
</dbReference>
<evidence type="ECO:0000256" key="3">
    <source>
        <dbReference type="RuleBase" id="RU000363"/>
    </source>
</evidence>
<dbReference type="InParanoid" id="A0A7L4YM97"/>
<dbReference type="InterPro" id="IPR036291">
    <property type="entry name" value="NAD(P)-bd_dom_sf"/>
</dbReference>
<reference evidence="4 5" key="1">
    <citation type="journal article" date="2018" name="Int. J. Syst. Evol. Microbiol.">
        <title>Epidermidibacterium keratini gen. nov., sp. nov., a member of the family Sporichthyaceae, isolated from keratin epidermis.</title>
        <authorList>
            <person name="Lee D.G."/>
            <person name="Trujillo M.E."/>
            <person name="Kang S."/>
            <person name="Nam J.J."/>
            <person name="Kim Y.J."/>
        </authorList>
    </citation>
    <scope>NUCLEOTIDE SEQUENCE [LARGE SCALE GENOMIC DNA]</scope>
    <source>
        <strain evidence="4 5">EPI-7</strain>
    </source>
</reference>
<dbReference type="CDD" id="cd05233">
    <property type="entry name" value="SDR_c"/>
    <property type="match status" value="1"/>
</dbReference>
<protein>
    <submittedName>
        <fullName evidence="4">SDR family NAD(P)-dependent oxidoreductase</fullName>
    </submittedName>
</protein>
<evidence type="ECO:0000313" key="5">
    <source>
        <dbReference type="Proteomes" id="UP000463857"/>
    </source>
</evidence>
<dbReference type="Pfam" id="PF00106">
    <property type="entry name" value="adh_short"/>
    <property type="match status" value="1"/>
</dbReference>
<gene>
    <name evidence="4" type="ORF">EK0264_09005</name>
</gene>
<accession>A0A7L4YM97</accession>
<evidence type="ECO:0000256" key="2">
    <source>
        <dbReference type="ARBA" id="ARBA00023002"/>
    </source>
</evidence>
<dbReference type="EMBL" id="CP047156">
    <property type="protein sequence ID" value="QHC00405.1"/>
    <property type="molecule type" value="Genomic_DNA"/>
</dbReference>
<dbReference type="AlphaFoldDB" id="A0A7L4YM97"/>